<comment type="subunit">
    <text evidence="5">Part of the 30S ribosomal subunit. Forms a tight heterodimer with protein bS6.</text>
</comment>
<dbReference type="HAMAP" id="MF_00270">
    <property type="entry name" value="Ribosomal_bS18"/>
    <property type="match status" value="1"/>
</dbReference>
<dbReference type="InterPro" id="IPR001648">
    <property type="entry name" value="Ribosomal_bS18"/>
</dbReference>
<dbReference type="AlphaFoldDB" id="A0A9D2IHH6"/>
<reference evidence="7" key="2">
    <citation type="submission" date="2021-04" db="EMBL/GenBank/DDBJ databases">
        <authorList>
            <person name="Gilroy R."/>
        </authorList>
    </citation>
    <scope>NUCLEOTIDE SEQUENCE</scope>
    <source>
        <strain evidence="7">CHK192-19661</strain>
    </source>
</reference>
<dbReference type="GO" id="GO:0022627">
    <property type="term" value="C:cytosolic small ribosomal subunit"/>
    <property type="evidence" value="ECO:0007669"/>
    <property type="project" value="TreeGrafter"/>
</dbReference>
<comment type="caution">
    <text evidence="7">The sequence shown here is derived from an EMBL/GenBank/DDBJ whole genome shotgun (WGS) entry which is preliminary data.</text>
</comment>
<evidence type="ECO:0000256" key="6">
    <source>
        <dbReference type="RuleBase" id="RU003910"/>
    </source>
</evidence>
<evidence type="ECO:0000313" key="7">
    <source>
        <dbReference type="EMBL" id="HIZ09459.1"/>
    </source>
</evidence>
<dbReference type="GO" id="GO:0006412">
    <property type="term" value="P:translation"/>
    <property type="evidence" value="ECO:0007669"/>
    <property type="project" value="UniProtKB-UniRule"/>
</dbReference>
<dbReference type="PRINTS" id="PR00974">
    <property type="entry name" value="RIBOSOMALS18"/>
</dbReference>
<dbReference type="SUPFAM" id="SSF46911">
    <property type="entry name" value="Ribosomal protein S18"/>
    <property type="match status" value="1"/>
</dbReference>
<dbReference type="NCBIfam" id="TIGR00165">
    <property type="entry name" value="S18"/>
    <property type="match status" value="1"/>
</dbReference>
<evidence type="ECO:0000256" key="3">
    <source>
        <dbReference type="ARBA" id="ARBA00023274"/>
    </source>
</evidence>
<comment type="function">
    <text evidence="5">Binds as a heterodimer with protein bS6 to the central domain of the 16S rRNA, where it helps stabilize the platform of the 30S subunit.</text>
</comment>
<proteinExistence type="inferred from homology"/>
<gene>
    <name evidence="5 7" type="primary">rpsR</name>
    <name evidence="7" type="ORF">H9726_03115</name>
</gene>
<organism evidence="7 8">
    <name type="scientific">Candidatus Borkfalkia avicola</name>
    <dbReference type="NCBI Taxonomy" id="2838503"/>
    <lineage>
        <taxon>Bacteria</taxon>
        <taxon>Bacillati</taxon>
        <taxon>Bacillota</taxon>
        <taxon>Clostridia</taxon>
        <taxon>Christensenellales</taxon>
        <taxon>Christensenellaceae</taxon>
        <taxon>Candidatus Borkfalkia</taxon>
    </lineage>
</organism>
<keyword evidence="5" id="KW-0694">RNA-binding</keyword>
<reference evidence="7" key="1">
    <citation type="journal article" date="2021" name="PeerJ">
        <title>Extensive microbial diversity within the chicken gut microbiome revealed by metagenomics and culture.</title>
        <authorList>
            <person name="Gilroy R."/>
            <person name="Ravi A."/>
            <person name="Getino M."/>
            <person name="Pursley I."/>
            <person name="Horton D.L."/>
            <person name="Alikhan N.F."/>
            <person name="Baker D."/>
            <person name="Gharbi K."/>
            <person name="Hall N."/>
            <person name="Watson M."/>
            <person name="Adriaenssens E.M."/>
            <person name="Foster-Nyarko E."/>
            <person name="Jarju S."/>
            <person name="Secka A."/>
            <person name="Antonio M."/>
            <person name="Oren A."/>
            <person name="Chaudhuri R.R."/>
            <person name="La Ragione R."/>
            <person name="Hildebrand F."/>
            <person name="Pallen M.J."/>
        </authorList>
    </citation>
    <scope>NUCLEOTIDE SEQUENCE</scope>
    <source>
        <strain evidence="7">CHK192-19661</strain>
    </source>
</reference>
<evidence type="ECO:0000256" key="5">
    <source>
        <dbReference type="HAMAP-Rule" id="MF_00270"/>
    </source>
</evidence>
<dbReference type="GO" id="GO:0003735">
    <property type="term" value="F:structural constituent of ribosome"/>
    <property type="evidence" value="ECO:0007669"/>
    <property type="project" value="InterPro"/>
</dbReference>
<dbReference type="PROSITE" id="PS00057">
    <property type="entry name" value="RIBOSOMAL_S18"/>
    <property type="match status" value="1"/>
</dbReference>
<dbReference type="GO" id="GO:0070181">
    <property type="term" value="F:small ribosomal subunit rRNA binding"/>
    <property type="evidence" value="ECO:0007669"/>
    <property type="project" value="TreeGrafter"/>
</dbReference>
<dbReference type="InterPro" id="IPR018275">
    <property type="entry name" value="Ribosomal_bS18_CS"/>
</dbReference>
<protein>
    <recommendedName>
        <fullName evidence="4 5">Small ribosomal subunit protein bS18</fullName>
    </recommendedName>
</protein>
<keyword evidence="3 5" id="KW-0687">Ribonucleoprotein</keyword>
<keyword evidence="5" id="KW-0699">rRNA-binding</keyword>
<sequence length="72" mass="8378">MKRPSRRKVCAFCQEKVEVIDYKDVNRLKKYITEGGKILPRRMTGTCAMHQRELSNAIKKARIVALLPFRGE</sequence>
<evidence type="ECO:0000256" key="2">
    <source>
        <dbReference type="ARBA" id="ARBA00022980"/>
    </source>
</evidence>
<dbReference type="EMBL" id="DXCF01000016">
    <property type="protein sequence ID" value="HIZ09459.1"/>
    <property type="molecule type" value="Genomic_DNA"/>
</dbReference>
<evidence type="ECO:0000313" key="8">
    <source>
        <dbReference type="Proteomes" id="UP000824025"/>
    </source>
</evidence>
<accession>A0A9D2IHH6</accession>
<evidence type="ECO:0000256" key="4">
    <source>
        <dbReference type="ARBA" id="ARBA00035141"/>
    </source>
</evidence>
<dbReference type="PANTHER" id="PTHR13479">
    <property type="entry name" value="30S RIBOSOMAL PROTEIN S18"/>
    <property type="match status" value="1"/>
</dbReference>
<name>A0A9D2IHH6_9FIRM</name>
<dbReference type="Gene3D" id="4.10.640.10">
    <property type="entry name" value="Ribosomal protein S18"/>
    <property type="match status" value="1"/>
</dbReference>
<dbReference type="InterPro" id="IPR036870">
    <property type="entry name" value="Ribosomal_bS18_sf"/>
</dbReference>
<dbReference type="Pfam" id="PF01084">
    <property type="entry name" value="Ribosomal_S18"/>
    <property type="match status" value="1"/>
</dbReference>
<keyword evidence="2 5" id="KW-0689">Ribosomal protein</keyword>
<dbReference type="Proteomes" id="UP000824025">
    <property type="component" value="Unassembled WGS sequence"/>
</dbReference>
<dbReference type="PANTHER" id="PTHR13479:SF40">
    <property type="entry name" value="SMALL RIBOSOMAL SUBUNIT PROTEIN BS18M"/>
    <property type="match status" value="1"/>
</dbReference>
<evidence type="ECO:0000256" key="1">
    <source>
        <dbReference type="ARBA" id="ARBA00005589"/>
    </source>
</evidence>
<comment type="similarity">
    <text evidence="1 5 6">Belongs to the bacterial ribosomal protein bS18 family.</text>
</comment>